<keyword evidence="2" id="KW-1185">Reference proteome</keyword>
<reference evidence="1" key="1">
    <citation type="journal article" date="2020" name="Cell">
        <title>Large-Scale Comparative Analyses of Tick Genomes Elucidate Their Genetic Diversity and Vector Capacities.</title>
        <authorList>
            <consortium name="Tick Genome and Microbiome Consortium (TIGMIC)"/>
            <person name="Jia N."/>
            <person name="Wang J."/>
            <person name="Shi W."/>
            <person name="Du L."/>
            <person name="Sun Y."/>
            <person name="Zhan W."/>
            <person name="Jiang J.F."/>
            <person name="Wang Q."/>
            <person name="Zhang B."/>
            <person name="Ji P."/>
            <person name="Bell-Sakyi L."/>
            <person name="Cui X.M."/>
            <person name="Yuan T.T."/>
            <person name="Jiang B.G."/>
            <person name="Yang W.F."/>
            <person name="Lam T.T."/>
            <person name="Chang Q.C."/>
            <person name="Ding S.J."/>
            <person name="Wang X.J."/>
            <person name="Zhu J.G."/>
            <person name="Ruan X.D."/>
            <person name="Zhao L."/>
            <person name="Wei J.T."/>
            <person name="Ye R.Z."/>
            <person name="Que T.C."/>
            <person name="Du C.H."/>
            <person name="Zhou Y.H."/>
            <person name="Cheng J.X."/>
            <person name="Dai P.F."/>
            <person name="Guo W.B."/>
            <person name="Han X.H."/>
            <person name="Huang E.J."/>
            <person name="Li L.F."/>
            <person name="Wei W."/>
            <person name="Gao Y.C."/>
            <person name="Liu J.Z."/>
            <person name="Shao H.Z."/>
            <person name="Wang X."/>
            <person name="Wang C.C."/>
            <person name="Yang T.C."/>
            <person name="Huo Q.B."/>
            <person name="Li W."/>
            <person name="Chen H.Y."/>
            <person name="Chen S.E."/>
            <person name="Zhou L.G."/>
            <person name="Ni X.B."/>
            <person name="Tian J.H."/>
            <person name="Sheng Y."/>
            <person name="Liu T."/>
            <person name="Pan Y.S."/>
            <person name="Xia L.Y."/>
            <person name="Li J."/>
            <person name="Zhao F."/>
            <person name="Cao W.C."/>
        </authorList>
    </citation>
    <scope>NUCLEOTIDE SEQUENCE</scope>
    <source>
        <strain evidence="1">Rsan-2018</strain>
    </source>
</reference>
<proteinExistence type="predicted"/>
<dbReference type="VEuPathDB" id="VectorBase:RSAN_037462"/>
<dbReference type="PANTHER" id="PTHR14628">
    <property type="entry name" value="BEN DOMAIN-CONTAINING PROTEIN 5"/>
    <property type="match status" value="1"/>
</dbReference>
<name>A0A9D4PBB8_RHISA</name>
<protein>
    <submittedName>
        <fullName evidence="1">Uncharacterized protein</fullName>
    </submittedName>
</protein>
<comment type="caution">
    <text evidence="1">The sequence shown here is derived from an EMBL/GenBank/DDBJ whole genome shotgun (WGS) entry which is preliminary data.</text>
</comment>
<dbReference type="Proteomes" id="UP000821837">
    <property type="component" value="Unassembled WGS sequence"/>
</dbReference>
<dbReference type="AlphaFoldDB" id="A0A9D4PBB8"/>
<dbReference type="InterPro" id="IPR040391">
    <property type="entry name" value="BEND5"/>
</dbReference>
<dbReference type="EMBL" id="JABSTV010001287">
    <property type="protein sequence ID" value="KAH7934422.1"/>
    <property type="molecule type" value="Genomic_DNA"/>
</dbReference>
<dbReference type="GO" id="GO:0045892">
    <property type="term" value="P:negative regulation of DNA-templated transcription"/>
    <property type="evidence" value="ECO:0007669"/>
    <property type="project" value="InterPro"/>
</dbReference>
<evidence type="ECO:0000313" key="2">
    <source>
        <dbReference type="Proteomes" id="UP000821837"/>
    </source>
</evidence>
<reference evidence="1" key="2">
    <citation type="submission" date="2021-09" db="EMBL/GenBank/DDBJ databases">
        <authorList>
            <person name="Jia N."/>
            <person name="Wang J."/>
            <person name="Shi W."/>
            <person name="Du L."/>
            <person name="Sun Y."/>
            <person name="Zhan W."/>
            <person name="Jiang J."/>
            <person name="Wang Q."/>
            <person name="Zhang B."/>
            <person name="Ji P."/>
            <person name="Sakyi L.B."/>
            <person name="Cui X."/>
            <person name="Yuan T."/>
            <person name="Jiang B."/>
            <person name="Yang W."/>
            <person name="Lam T.T.-Y."/>
            <person name="Chang Q."/>
            <person name="Ding S."/>
            <person name="Wang X."/>
            <person name="Zhu J."/>
            <person name="Ruan X."/>
            <person name="Zhao L."/>
            <person name="Wei J."/>
            <person name="Que T."/>
            <person name="Du C."/>
            <person name="Cheng J."/>
            <person name="Dai P."/>
            <person name="Han X."/>
            <person name="Huang E."/>
            <person name="Gao Y."/>
            <person name="Liu J."/>
            <person name="Shao H."/>
            <person name="Ye R."/>
            <person name="Li L."/>
            <person name="Wei W."/>
            <person name="Wang X."/>
            <person name="Wang C."/>
            <person name="Huo Q."/>
            <person name="Li W."/>
            <person name="Guo W."/>
            <person name="Chen H."/>
            <person name="Chen S."/>
            <person name="Zhou L."/>
            <person name="Zhou L."/>
            <person name="Ni X."/>
            <person name="Tian J."/>
            <person name="Zhou Y."/>
            <person name="Sheng Y."/>
            <person name="Liu T."/>
            <person name="Pan Y."/>
            <person name="Xia L."/>
            <person name="Li J."/>
            <person name="Zhao F."/>
            <person name="Cao W."/>
        </authorList>
    </citation>
    <scope>NUCLEOTIDE SEQUENCE</scope>
    <source>
        <strain evidence="1">Rsan-2018</strain>
        <tissue evidence="1">Larvae</tissue>
    </source>
</reference>
<sequence length="242" mass="27301">MADAPKAAYVVYKDGYRAIVDIKQIKDFSPRSLLDLAKNKEVYWRSDAGGKVEESYYPGDVVLLGGAMHLTFYQSTRKGILLVLPRNLLLVKDEALGSTFENQGIVNLEKDAGASAQLPLPLLALVNDEVHLGSGVFIKHEQWAWLLSRPKDSLFCKEATKLLWGIPDLRNRSLTGAPCRRFVRQEEKKAPPRRALTPRKLEAVANGFAEYVRRKPADVPEPDRLKKMNRYIAEMLNDINKP</sequence>
<gene>
    <name evidence="1" type="ORF">HPB52_024202</name>
</gene>
<evidence type="ECO:0000313" key="1">
    <source>
        <dbReference type="EMBL" id="KAH7934422.1"/>
    </source>
</evidence>
<organism evidence="1 2">
    <name type="scientific">Rhipicephalus sanguineus</name>
    <name type="common">Brown dog tick</name>
    <name type="synonym">Ixodes sanguineus</name>
    <dbReference type="NCBI Taxonomy" id="34632"/>
    <lineage>
        <taxon>Eukaryota</taxon>
        <taxon>Metazoa</taxon>
        <taxon>Ecdysozoa</taxon>
        <taxon>Arthropoda</taxon>
        <taxon>Chelicerata</taxon>
        <taxon>Arachnida</taxon>
        <taxon>Acari</taxon>
        <taxon>Parasitiformes</taxon>
        <taxon>Ixodida</taxon>
        <taxon>Ixodoidea</taxon>
        <taxon>Ixodidae</taxon>
        <taxon>Rhipicephalinae</taxon>
        <taxon>Rhipicephalus</taxon>
        <taxon>Rhipicephalus</taxon>
    </lineage>
</organism>
<dbReference type="PANTHER" id="PTHR14628:SF1">
    <property type="entry name" value="BEN DOMAIN-CONTAINING PROTEIN 5"/>
    <property type="match status" value="1"/>
</dbReference>
<dbReference type="GO" id="GO:0003677">
    <property type="term" value="F:DNA binding"/>
    <property type="evidence" value="ECO:0007669"/>
    <property type="project" value="InterPro"/>
</dbReference>
<accession>A0A9D4PBB8</accession>
<dbReference type="VEuPathDB" id="VectorBase:RSAN_038990"/>